<name>A0ABV7ME95_9PROT</name>
<feature type="signal peptide" evidence="1">
    <location>
        <begin position="1"/>
        <end position="25"/>
    </location>
</feature>
<feature type="chain" id="PRO_5045612852" evidence="1">
    <location>
        <begin position="26"/>
        <end position="65"/>
    </location>
</feature>
<evidence type="ECO:0000313" key="3">
    <source>
        <dbReference type="Proteomes" id="UP001595607"/>
    </source>
</evidence>
<sequence length="65" mass="6965">MLMMKKRAAKVVLAGVAASMLGGFAALGIAAATGTEDDPCPCPWWFRLPWNPSVCMIEQPCDLEP</sequence>
<evidence type="ECO:0000313" key="2">
    <source>
        <dbReference type="EMBL" id="MFC3303207.1"/>
    </source>
</evidence>
<keyword evidence="1" id="KW-0732">Signal</keyword>
<comment type="caution">
    <text evidence="2">The sequence shown here is derived from an EMBL/GenBank/DDBJ whole genome shotgun (WGS) entry which is preliminary data.</text>
</comment>
<reference evidence="3" key="1">
    <citation type="journal article" date="2019" name="Int. J. Syst. Evol. Microbiol.">
        <title>The Global Catalogue of Microorganisms (GCM) 10K type strain sequencing project: providing services to taxonomists for standard genome sequencing and annotation.</title>
        <authorList>
            <consortium name="The Broad Institute Genomics Platform"/>
            <consortium name="The Broad Institute Genome Sequencing Center for Infectious Disease"/>
            <person name="Wu L."/>
            <person name="Ma J."/>
        </authorList>
    </citation>
    <scope>NUCLEOTIDE SEQUENCE [LARGE SCALE GENOMIC DNA]</scope>
    <source>
        <strain evidence="3">KCTC 22245</strain>
    </source>
</reference>
<protein>
    <submittedName>
        <fullName evidence="2">Uncharacterized protein</fullName>
    </submittedName>
</protein>
<evidence type="ECO:0000256" key="1">
    <source>
        <dbReference type="SAM" id="SignalP"/>
    </source>
</evidence>
<organism evidence="2 3">
    <name type="scientific">Parvularcula lutaonensis</name>
    <dbReference type="NCBI Taxonomy" id="491923"/>
    <lineage>
        <taxon>Bacteria</taxon>
        <taxon>Pseudomonadati</taxon>
        <taxon>Pseudomonadota</taxon>
        <taxon>Alphaproteobacteria</taxon>
        <taxon>Parvularculales</taxon>
        <taxon>Parvularculaceae</taxon>
        <taxon>Parvularcula</taxon>
    </lineage>
</organism>
<dbReference type="RefSeq" id="WP_189575534.1">
    <property type="nucleotide sequence ID" value="NZ_BMXU01000002.1"/>
</dbReference>
<dbReference type="Proteomes" id="UP001595607">
    <property type="component" value="Unassembled WGS sequence"/>
</dbReference>
<keyword evidence="3" id="KW-1185">Reference proteome</keyword>
<dbReference type="EMBL" id="JBHRVA010000003">
    <property type="protein sequence ID" value="MFC3303207.1"/>
    <property type="molecule type" value="Genomic_DNA"/>
</dbReference>
<gene>
    <name evidence="2" type="ORF">ACFONP_10740</name>
</gene>
<accession>A0ABV7ME95</accession>
<proteinExistence type="predicted"/>